<dbReference type="Pfam" id="PF07161">
    <property type="entry name" value="LppX_LprAFG"/>
    <property type="match status" value="1"/>
</dbReference>
<sequence length="236" mass="25549">MQSRRFALSLSLLLTIAVLGGCTASPDTTGPLPRARPLLDASADALAQLRSVNFAFSVSGAVPGLSVREIDGVARRDPQPHGYAHGAADVQRGTKRAQYEFVVADGTLTLEDGEGRTMREPVPQPFDPAQLLDPTNGLRTLLDGARQARTEGKEELHDVPTFRVDGRLPRHVISAVIPGVHTDVDVKFWVSQDQSRRLLRMWVQVPPRQRNEGAVMLELALTNHNAGVEPQSSAAG</sequence>
<keyword evidence="5" id="KW-0449">Lipoprotein</keyword>
<keyword evidence="6" id="KW-1185">Reference proteome</keyword>
<protein>
    <submittedName>
        <fullName evidence="5">Lipoprotein LprG</fullName>
    </submittedName>
</protein>
<gene>
    <name evidence="5" type="ORF">FHU38_004218</name>
</gene>
<dbReference type="InterPro" id="IPR009830">
    <property type="entry name" value="LppX/LprAFG"/>
</dbReference>
<dbReference type="SUPFAM" id="SSF89392">
    <property type="entry name" value="Prokaryotic lipoproteins and lipoprotein localization factors"/>
    <property type="match status" value="1"/>
</dbReference>
<evidence type="ECO:0000313" key="6">
    <source>
        <dbReference type="Proteomes" id="UP000545493"/>
    </source>
</evidence>
<accession>A0A7X5UUD9</accession>
<dbReference type="AlphaFoldDB" id="A0A7X5UUD9"/>
<evidence type="ECO:0000256" key="2">
    <source>
        <dbReference type="ARBA" id="ARBA00009194"/>
    </source>
</evidence>
<reference evidence="5 6" key="1">
    <citation type="submission" date="2020-03" db="EMBL/GenBank/DDBJ databases">
        <title>Sequencing the genomes of 1000 actinobacteria strains.</title>
        <authorList>
            <person name="Klenk H.-P."/>
        </authorList>
    </citation>
    <scope>NUCLEOTIDE SEQUENCE [LARGE SCALE GENOMIC DNA]</scope>
    <source>
        <strain evidence="5 6">DSM 45685</strain>
    </source>
</reference>
<comment type="caution">
    <text evidence="5">The sequence shown here is derived from an EMBL/GenBank/DDBJ whole genome shotgun (WGS) entry which is preliminary data.</text>
</comment>
<feature type="signal peptide" evidence="4">
    <location>
        <begin position="1"/>
        <end position="24"/>
    </location>
</feature>
<comment type="similarity">
    <text evidence="2">Belongs to the LppX/LprAFG lipoprotein family.</text>
</comment>
<comment type="subcellular location">
    <subcellularLocation>
        <location evidence="1">Cell envelope</location>
    </subcellularLocation>
</comment>
<evidence type="ECO:0000313" key="5">
    <source>
        <dbReference type="EMBL" id="NIJ13874.1"/>
    </source>
</evidence>
<evidence type="ECO:0000256" key="4">
    <source>
        <dbReference type="SAM" id="SignalP"/>
    </source>
</evidence>
<dbReference type="Proteomes" id="UP000545493">
    <property type="component" value="Unassembled WGS sequence"/>
</dbReference>
<organism evidence="5 6">
    <name type="scientific">Saccharomonospora amisosensis</name>
    <dbReference type="NCBI Taxonomy" id="1128677"/>
    <lineage>
        <taxon>Bacteria</taxon>
        <taxon>Bacillati</taxon>
        <taxon>Actinomycetota</taxon>
        <taxon>Actinomycetes</taxon>
        <taxon>Pseudonocardiales</taxon>
        <taxon>Pseudonocardiaceae</taxon>
        <taxon>Saccharomonospora</taxon>
    </lineage>
</organism>
<proteinExistence type="inferred from homology"/>
<name>A0A7X5UUD9_9PSEU</name>
<dbReference type="EMBL" id="JAAOYM010000001">
    <property type="protein sequence ID" value="NIJ13874.1"/>
    <property type="molecule type" value="Genomic_DNA"/>
</dbReference>
<evidence type="ECO:0000256" key="1">
    <source>
        <dbReference type="ARBA" id="ARBA00004196"/>
    </source>
</evidence>
<evidence type="ECO:0000256" key="3">
    <source>
        <dbReference type="ARBA" id="ARBA00022475"/>
    </source>
</evidence>
<dbReference type="Gene3D" id="2.50.20.20">
    <property type="match status" value="1"/>
</dbReference>
<keyword evidence="3" id="KW-0472">Membrane</keyword>
<dbReference type="InterPro" id="IPR029046">
    <property type="entry name" value="LolA/LolB/LppX"/>
</dbReference>
<keyword evidence="3" id="KW-1003">Cell membrane</keyword>
<keyword evidence="4" id="KW-0732">Signal</keyword>
<dbReference type="RefSeq" id="WP_167174057.1">
    <property type="nucleotide sequence ID" value="NZ_JAAOYM010000001.1"/>
</dbReference>
<dbReference type="GO" id="GO:0030313">
    <property type="term" value="C:cell envelope"/>
    <property type="evidence" value="ECO:0007669"/>
    <property type="project" value="UniProtKB-SubCell"/>
</dbReference>
<feature type="chain" id="PRO_5038447743" evidence="4">
    <location>
        <begin position="25"/>
        <end position="236"/>
    </location>
</feature>
<dbReference type="PROSITE" id="PS51257">
    <property type="entry name" value="PROKAR_LIPOPROTEIN"/>
    <property type="match status" value="1"/>
</dbReference>
<dbReference type="CDD" id="cd16334">
    <property type="entry name" value="LppX-like"/>
    <property type="match status" value="1"/>
</dbReference>